<sequence>MGGSIRRSKYNDRLGILRNACQIPGCPHYLQPHNNYNQHLYIEREQEDFPHSLHLVSHEFHRLGLDGVLQEVTSGNHGGTNARKRPPPPSPGALQPLTEEIKTLLTIYSEK</sequence>
<organism evidence="2 3">
    <name type="scientific">Halocaridina rubra</name>
    <name type="common">Hawaiian red shrimp</name>
    <dbReference type="NCBI Taxonomy" id="373956"/>
    <lineage>
        <taxon>Eukaryota</taxon>
        <taxon>Metazoa</taxon>
        <taxon>Ecdysozoa</taxon>
        <taxon>Arthropoda</taxon>
        <taxon>Crustacea</taxon>
        <taxon>Multicrustacea</taxon>
        <taxon>Malacostraca</taxon>
        <taxon>Eumalacostraca</taxon>
        <taxon>Eucarida</taxon>
        <taxon>Decapoda</taxon>
        <taxon>Pleocyemata</taxon>
        <taxon>Caridea</taxon>
        <taxon>Atyoidea</taxon>
        <taxon>Atyidae</taxon>
        <taxon>Halocaridina</taxon>
    </lineage>
</organism>
<comment type="caution">
    <text evidence="2">The sequence shown here is derived from an EMBL/GenBank/DDBJ whole genome shotgun (WGS) entry which is preliminary data.</text>
</comment>
<reference evidence="2 3" key="1">
    <citation type="submission" date="2023-11" db="EMBL/GenBank/DDBJ databases">
        <title>Halocaridina rubra genome assembly.</title>
        <authorList>
            <person name="Smith C."/>
        </authorList>
    </citation>
    <scope>NUCLEOTIDE SEQUENCE [LARGE SCALE GENOMIC DNA]</scope>
    <source>
        <strain evidence="2">EP-1</strain>
        <tissue evidence="2">Whole</tissue>
    </source>
</reference>
<proteinExistence type="predicted"/>
<keyword evidence="3" id="KW-1185">Reference proteome</keyword>
<name>A0AAN9AA62_HALRR</name>
<evidence type="ECO:0000313" key="3">
    <source>
        <dbReference type="Proteomes" id="UP001381693"/>
    </source>
</evidence>
<evidence type="ECO:0000256" key="1">
    <source>
        <dbReference type="SAM" id="MobiDB-lite"/>
    </source>
</evidence>
<dbReference type="EMBL" id="JAXCGZ010006162">
    <property type="protein sequence ID" value="KAK7080049.1"/>
    <property type="molecule type" value="Genomic_DNA"/>
</dbReference>
<gene>
    <name evidence="2" type="ORF">SK128_018433</name>
</gene>
<feature type="region of interest" description="Disordered" evidence="1">
    <location>
        <begin position="72"/>
        <end position="97"/>
    </location>
</feature>
<protein>
    <submittedName>
        <fullName evidence="2">Uncharacterized protein</fullName>
    </submittedName>
</protein>
<accession>A0AAN9AA62</accession>
<dbReference type="AlphaFoldDB" id="A0AAN9AA62"/>
<evidence type="ECO:0000313" key="2">
    <source>
        <dbReference type="EMBL" id="KAK7080049.1"/>
    </source>
</evidence>
<dbReference type="Proteomes" id="UP001381693">
    <property type="component" value="Unassembled WGS sequence"/>
</dbReference>